<dbReference type="RefSeq" id="WP_254098807.1">
    <property type="nucleotide sequence ID" value="NZ_JANATA010000003.1"/>
</dbReference>
<keyword evidence="1 6" id="KW-0645">Protease</keyword>
<dbReference type="PANTHER" id="PTHR22726:SF24">
    <property type="entry name" value="M48 FAMILY METALLOPEPTIDASE"/>
    <property type="match status" value="1"/>
</dbReference>
<evidence type="ECO:0000256" key="2">
    <source>
        <dbReference type="ARBA" id="ARBA00022723"/>
    </source>
</evidence>
<evidence type="ECO:0000256" key="4">
    <source>
        <dbReference type="ARBA" id="ARBA00022833"/>
    </source>
</evidence>
<dbReference type="GO" id="GO:0046872">
    <property type="term" value="F:metal ion binding"/>
    <property type="evidence" value="ECO:0007669"/>
    <property type="project" value="UniProtKB-KW"/>
</dbReference>
<dbReference type="Pfam" id="PF01435">
    <property type="entry name" value="Peptidase_M48"/>
    <property type="match status" value="1"/>
</dbReference>
<sequence>MRNSIIFLFSILLLGCSSTSDSRTQFKFLDNATLAGQSAEAFSKMKQEIPIAGPRPTQYVQCVADALTPLVSAETFTGEWEVVVFDSEQINAFAMPGGKIGIFTGILAVTETPDQLAAIIGHEIAHVIKEHANERASQKMLAKGASIIGKVLMDLNNVDAGTQNLAMNGIGLLSQYGVLMPYSRLHESEADIAGLELLVQAGYSPYAAVELWQNMDQASAGKTKPPEILSTHPSADTRIKDLKNAIKSAVKKHPVPNKAPNCRM</sequence>
<dbReference type="EMBL" id="JANATA010000003">
    <property type="protein sequence ID" value="MCP3427948.1"/>
    <property type="molecule type" value="Genomic_DNA"/>
</dbReference>
<evidence type="ECO:0000256" key="3">
    <source>
        <dbReference type="ARBA" id="ARBA00022801"/>
    </source>
</evidence>
<evidence type="ECO:0000313" key="9">
    <source>
        <dbReference type="Proteomes" id="UP001165413"/>
    </source>
</evidence>
<dbReference type="InterPro" id="IPR001915">
    <property type="entry name" value="Peptidase_M48"/>
</dbReference>
<feature type="domain" description="Peptidase M48" evidence="7">
    <location>
        <begin position="55"/>
        <end position="244"/>
    </location>
</feature>
<gene>
    <name evidence="8" type="ORF">NLF92_03190</name>
</gene>
<evidence type="ECO:0000256" key="5">
    <source>
        <dbReference type="ARBA" id="ARBA00023049"/>
    </source>
</evidence>
<protein>
    <submittedName>
        <fullName evidence="8">M48 family metallopeptidase</fullName>
    </submittedName>
</protein>
<dbReference type="InterPro" id="IPR051156">
    <property type="entry name" value="Mito/Outer_Membr_Metalloprot"/>
</dbReference>
<dbReference type="AlphaFoldDB" id="A0AA41X1W4"/>
<keyword evidence="5 6" id="KW-0482">Metalloprotease</keyword>
<dbReference type="Gene3D" id="3.30.2010.10">
    <property type="entry name" value="Metalloproteases ('zincins'), catalytic domain"/>
    <property type="match status" value="1"/>
</dbReference>
<keyword evidence="9" id="KW-1185">Reference proteome</keyword>
<comment type="similarity">
    <text evidence="6">Belongs to the peptidase M48 family.</text>
</comment>
<evidence type="ECO:0000256" key="1">
    <source>
        <dbReference type="ARBA" id="ARBA00022670"/>
    </source>
</evidence>
<dbReference type="GO" id="GO:0016020">
    <property type="term" value="C:membrane"/>
    <property type="evidence" value="ECO:0007669"/>
    <property type="project" value="TreeGrafter"/>
</dbReference>
<dbReference type="CDD" id="cd07331">
    <property type="entry name" value="M48C_Oma1_like"/>
    <property type="match status" value="1"/>
</dbReference>
<keyword evidence="2" id="KW-0479">Metal-binding</keyword>
<dbReference type="PANTHER" id="PTHR22726">
    <property type="entry name" value="METALLOENDOPEPTIDASE OMA1"/>
    <property type="match status" value="1"/>
</dbReference>
<dbReference type="Proteomes" id="UP001165413">
    <property type="component" value="Unassembled WGS sequence"/>
</dbReference>
<name>A0AA41X1W4_9ALTE</name>
<evidence type="ECO:0000259" key="7">
    <source>
        <dbReference type="Pfam" id="PF01435"/>
    </source>
</evidence>
<evidence type="ECO:0000256" key="6">
    <source>
        <dbReference type="RuleBase" id="RU003983"/>
    </source>
</evidence>
<comment type="cofactor">
    <cofactor evidence="6">
        <name>Zn(2+)</name>
        <dbReference type="ChEBI" id="CHEBI:29105"/>
    </cofactor>
    <text evidence="6">Binds 1 zinc ion per subunit.</text>
</comment>
<organism evidence="8 9">
    <name type="scientific">Opacimonas viscosa</name>
    <dbReference type="NCBI Taxonomy" id="2961944"/>
    <lineage>
        <taxon>Bacteria</taxon>
        <taxon>Pseudomonadati</taxon>
        <taxon>Pseudomonadota</taxon>
        <taxon>Gammaproteobacteria</taxon>
        <taxon>Alteromonadales</taxon>
        <taxon>Alteromonadaceae</taxon>
        <taxon>Opacimonas</taxon>
    </lineage>
</organism>
<keyword evidence="3 6" id="KW-0378">Hydrolase</keyword>
<comment type="caution">
    <text evidence="8">The sequence shown here is derived from an EMBL/GenBank/DDBJ whole genome shotgun (WGS) entry which is preliminary data.</text>
</comment>
<evidence type="ECO:0000313" key="8">
    <source>
        <dbReference type="EMBL" id="MCP3427948.1"/>
    </source>
</evidence>
<proteinExistence type="inferred from homology"/>
<accession>A0AA41X1W4</accession>
<dbReference type="PROSITE" id="PS51257">
    <property type="entry name" value="PROKAR_LIPOPROTEIN"/>
    <property type="match status" value="1"/>
</dbReference>
<dbReference type="GO" id="GO:0051603">
    <property type="term" value="P:proteolysis involved in protein catabolic process"/>
    <property type="evidence" value="ECO:0007669"/>
    <property type="project" value="TreeGrafter"/>
</dbReference>
<reference evidence="8" key="1">
    <citation type="submission" date="2022-07" db="EMBL/GenBank/DDBJ databases">
        <title>Characterization of the Novel Bacterium Alteromonas immobilis LMIT006 and Alteromonas gregis LMIT007.</title>
        <authorList>
            <person name="Lin X."/>
        </authorList>
    </citation>
    <scope>NUCLEOTIDE SEQUENCE</scope>
    <source>
        <strain evidence="8">LMIT007</strain>
    </source>
</reference>
<dbReference type="GO" id="GO:0004222">
    <property type="term" value="F:metalloendopeptidase activity"/>
    <property type="evidence" value="ECO:0007669"/>
    <property type="project" value="InterPro"/>
</dbReference>
<keyword evidence="4 6" id="KW-0862">Zinc</keyword>